<name>A0A074MZP6_9SPHN</name>
<gene>
    <name evidence="1" type="ORF">EH32_01800</name>
</gene>
<dbReference type="PANTHER" id="PTHR30451:SF5">
    <property type="entry name" value="SLR0019 PROTEIN"/>
    <property type="match status" value="1"/>
</dbReference>
<accession>A0A074MZP6</accession>
<dbReference type="GO" id="GO:0009297">
    <property type="term" value="P:pilus assembly"/>
    <property type="evidence" value="ECO:0007669"/>
    <property type="project" value="InterPro"/>
</dbReference>
<dbReference type="AlphaFoldDB" id="A0A074MZP6"/>
<evidence type="ECO:0000313" key="1">
    <source>
        <dbReference type="EMBL" id="KEO91082.1"/>
    </source>
</evidence>
<organism evidence="1 2">
    <name type="scientific">Erythrobacter litoralis</name>
    <dbReference type="NCBI Taxonomy" id="39960"/>
    <lineage>
        <taxon>Bacteria</taxon>
        <taxon>Pseudomonadati</taxon>
        <taxon>Pseudomonadota</taxon>
        <taxon>Alphaproteobacteria</taxon>
        <taxon>Sphingomonadales</taxon>
        <taxon>Erythrobacteraceae</taxon>
        <taxon>Erythrobacter/Porphyrobacter group</taxon>
        <taxon>Erythrobacter</taxon>
    </lineage>
</organism>
<protein>
    <recommendedName>
        <fullName evidence="3">Fimbrial biogenesis outer membrane usher protein</fullName>
    </recommendedName>
</protein>
<dbReference type="Gene3D" id="2.60.40.3110">
    <property type="match status" value="1"/>
</dbReference>
<evidence type="ECO:0008006" key="3">
    <source>
        <dbReference type="Google" id="ProtNLM"/>
    </source>
</evidence>
<comment type="caution">
    <text evidence="1">The sequence shown here is derived from an EMBL/GenBank/DDBJ whole genome shotgun (WGS) entry which is preliminary data.</text>
</comment>
<dbReference type="Proteomes" id="UP000027866">
    <property type="component" value="Unassembled WGS sequence"/>
</dbReference>
<dbReference type="PANTHER" id="PTHR30451">
    <property type="entry name" value="OUTER MEMBRANE USHER PROTEIN"/>
    <property type="match status" value="1"/>
</dbReference>
<proteinExistence type="predicted"/>
<dbReference type="EMBL" id="JMIX01000011">
    <property type="protein sequence ID" value="KEO91082.1"/>
    <property type="molecule type" value="Genomic_DNA"/>
</dbReference>
<keyword evidence="2" id="KW-1185">Reference proteome</keyword>
<dbReference type="Pfam" id="PF00577">
    <property type="entry name" value="Usher"/>
    <property type="match status" value="1"/>
</dbReference>
<reference evidence="1 2" key="1">
    <citation type="submission" date="2014-04" db="EMBL/GenBank/DDBJ databases">
        <title>A comprehensive comparison of genomes of Erythrobacter spp. Strains.</title>
        <authorList>
            <person name="Zheng Q."/>
        </authorList>
    </citation>
    <scope>NUCLEOTIDE SEQUENCE [LARGE SCALE GENOMIC DNA]</scope>
    <source>
        <strain evidence="1 2">DSM 8509</strain>
    </source>
</reference>
<sequence>MVINVPLATEGATLGNIRAEINSTHVLKASATDVAEVLGSLVDDITRDRLLGLGPDLVPVDRLREIGLDITFVPSTLSLSVDIPLASRGTQVLSGSRQIDFSGMPAALPSNFSAGVTLSSFTTGDIVAMERVSSNLLVNGFTNVGGIEGVNLLFGGQFDFTGNENFFIRDRIIAFKDDTDNVLRYSGGDILPLQSRYGSDFDLLGIGVQRFYQDLQPNRNVRPLGSRSFLLERPALIEIYVNGALLRTFSAGPGPIDIRDIPVSDLSNQVTIVIEDALGRREVDSFTLGNDVNLLSDGLNEFSFAVGMLRDNRVVGFSYTSDPVASLFYRQGVTESLTLSGSAVITQDYQNIGFSAAFAAFRGVTQIDIAASNSNVGEGAVVALNYRGTPIDLGFGGAQTNLRAEYRTPQFQTLASFGFLEDIEFDLAADVRANISPTSQAVFGATYFSTHRTDEERYGLFGGLQKQLGRFNLGVNLRYSEFNSRSEFGALVTAAVQLGRRSNIFATVDTASQTARVEYRQLRPLTLPEVEYGARAQYGPDSYEIGGRFGYGTSRFEALVDIQQEYDRAESDFRNQSSVRLQTGIGFTDGTFGIGRDPSRGFIMVKKHPSLEDAQVRVSTGAVGRDLGFADSLGPAVVPVFIPYRPQEIRVSTENAPVGYNIGAGEYVAMPGARTGIAVTVGSDDYRIATATLTGFDNKRVGLTTGRLIDLENGKTRTFFTNRTGRAVFTQLAPGRYRAEIDGTDLQFEFEVREDDPANISLGNIELRSGK</sequence>
<dbReference type="InterPro" id="IPR000015">
    <property type="entry name" value="Fimb_usher"/>
</dbReference>
<dbReference type="GO" id="GO:0009279">
    <property type="term" value="C:cell outer membrane"/>
    <property type="evidence" value="ECO:0007669"/>
    <property type="project" value="TreeGrafter"/>
</dbReference>
<dbReference type="GO" id="GO:0015473">
    <property type="term" value="F:fimbrial usher porin activity"/>
    <property type="evidence" value="ECO:0007669"/>
    <property type="project" value="InterPro"/>
</dbReference>
<evidence type="ECO:0000313" key="2">
    <source>
        <dbReference type="Proteomes" id="UP000027866"/>
    </source>
</evidence>